<proteinExistence type="predicted"/>
<dbReference type="EMBL" id="CP119313">
    <property type="protein sequence ID" value="WEK18989.1"/>
    <property type="molecule type" value="Genomic_DNA"/>
</dbReference>
<evidence type="ECO:0000313" key="2">
    <source>
        <dbReference type="Proteomes" id="UP001214530"/>
    </source>
</evidence>
<name>A0AAJ5W8G7_9SPHI</name>
<reference evidence="1" key="1">
    <citation type="submission" date="2023-03" db="EMBL/GenBank/DDBJ databases">
        <title>Andean soil-derived lignocellulolytic bacterial consortium as a source of novel taxa and putative plastic-active enzymes.</title>
        <authorList>
            <person name="Diaz-Garcia L."/>
            <person name="Chuvochina M."/>
            <person name="Feuerriegel G."/>
            <person name="Bunk B."/>
            <person name="Sproer C."/>
            <person name="Streit W.R."/>
            <person name="Rodriguez L.M."/>
            <person name="Overmann J."/>
            <person name="Jimenez D.J."/>
        </authorList>
    </citation>
    <scope>NUCLEOTIDE SEQUENCE</scope>
    <source>
        <strain evidence="1">MAG 3858</strain>
    </source>
</reference>
<dbReference type="Proteomes" id="UP001214530">
    <property type="component" value="Chromosome"/>
</dbReference>
<dbReference type="AlphaFoldDB" id="A0AAJ5W8G7"/>
<gene>
    <name evidence="1" type="ORF">P0Y49_19630</name>
</gene>
<protein>
    <submittedName>
        <fullName evidence="1">PKD-like family lipoprotein</fullName>
    </submittedName>
</protein>
<dbReference type="InterPro" id="IPR032183">
    <property type="entry name" value="PKD-like"/>
</dbReference>
<evidence type="ECO:0000313" key="1">
    <source>
        <dbReference type="EMBL" id="WEK18989.1"/>
    </source>
</evidence>
<sequence>MKLIKYIFVLCLVSTALISCRKDLGNYEYHEINDLKVSGIEEEYIITAGQNLNLKPVLDFSKDPSFSANNYTFEWISFNLAAILTEQRKSLYKNQNFDIPFPLGIGSYTLFYVVTEKSTGISWNKSFKVKVNGIYKGGWGVLSEVNSQSRLDYFEYDHATGTYPKEYRDFTSLFSDASTGKGLTLPGKPKYLAGWSNRTAATGTAFKYFLYVGTDKITEKLNLTDGFIWKEDYAFRFESAGSSALNTVDYIKPVGSGSAYSYLNGDVFYRYDSFQYLFGTPINKLTNSSYFQVSSHTAVSRYSTVNTVILMYDITNKRFVRNVNSALTSVTPLAYTAGTSAFDPNNVGMDLVWMDQTLAYGGRAYAVLKDANSKYYLARMNNAAAFLAYAWDDISSLPEINKATCFAVDQQYGYLFYSVDGKLYQYDVDSKQTKLMKDLGTERITVLKYNLGNAVSLTIATNPTYATTYGKRFISVITDLIVGTYDPSNPNSSGKVKIYQVPQFNADLITEFEFGGFGKVADVAAAETPLGW</sequence>
<accession>A0AAJ5W8G7</accession>
<dbReference type="Pfam" id="PF16407">
    <property type="entry name" value="PKD_2"/>
    <property type="match status" value="1"/>
</dbReference>
<organism evidence="1 2">
    <name type="scientific">Candidatus Pedobacter colombiensis</name>
    <dbReference type="NCBI Taxonomy" id="3121371"/>
    <lineage>
        <taxon>Bacteria</taxon>
        <taxon>Pseudomonadati</taxon>
        <taxon>Bacteroidota</taxon>
        <taxon>Sphingobacteriia</taxon>
        <taxon>Sphingobacteriales</taxon>
        <taxon>Sphingobacteriaceae</taxon>
        <taxon>Pedobacter</taxon>
    </lineage>
</organism>
<keyword evidence="1" id="KW-0449">Lipoprotein</keyword>
<dbReference type="PROSITE" id="PS51257">
    <property type="entry name" value="PROKAR_LIPOPROTEIN"/>
    <property type="match status" value="1"/>
</dbReference>